<dbReference type="EMBL" id="HE806316">
    <property type="protein sequence ID" value="CCH58062.1"/>
    <property type="molecule type" value="Genomic_DNA"/>
</dbReference>
<keyword evidence="7" id="KW-1133">Transmembrane helix</keyword>
<evidence type="ECO:0000256" key="10">
    <source>
        <dbReference type="PROSITE-ProRule" id="PRU00282"/>
    </source>
</evidence>
<dbReference type="GO" id="GO:1990575">
    <property type="term" value="P:mitochondrial L-ornithine transmembrane transport"/>
    <property type="evidence" value="ECO:0007669"/>
    <property type="project" value="EnsemblFungi"/>
</dbReference>
<proteinExistence type="inferred from homology"/>
<evidence type="ECO:0000313" key="14">
    <source>
        <dbReference type="Proteomes" id="UP000002866"/>
    </source>
</evidence>
<evidence type="ECO:0000256" key="11">
    <source>
        <dbReference type="RuleBase" id="RU000488"/>
    </source>
</evidence>
<evidence type="ECO:0000256" key="6">
    <source>
        <dbReference type="ARBA" id="ARBA00022792"/>
    </source>
</evidence>
<evidence type="ECO:0000256" key="8">
    <source>
        <dbReference type="ARBA" id="ARBA00023128"/>
    </source>
</evidence>
<dbReference type="KEGG" id="tbl:TBLA_0A02630"/>
<keyword evidence="6" id="KW-0999">Mitochondrion inner membrane</keyword>
<evidence type="ECO:0000256" key="4">
    <source>
        <dbReference type="ARBA" id="ARBA00022692"/>
    </source>
</evidence>
<comment type="similarity">
    <text evidence="2 11">Belongs to the mitochondrial carrier (TC 2.A.29) family.</text>
</comment>
<dbReference type="InterPro" id="IPR023395">
    <property type="entry name" value="MCP_dom_sf"/>
</dbReference>
<dbReference type="InterPro" id="IPR050567">
    <property type="entry name" value="Mitochondrial_Carrier"/>
</dbReference>
<dbReference type="STRING" id="1071380.I2GVB0"/>
<keyword evidence="5" id="KW-0677">Repeat</keyword>
<dbReference type="PANTHER" id="PTHR45624:SF31">
    <property type="entry name" value="MITOCHONDRIAL ORNITHINE TRANSPORTER 1"/>
    <property type="match status" value="1"/>
</dbReference>
<feature type="region of interest" description="Disordered" evidence="12">
    <location>
        <begin position="1"/>
        <end position="24"/>
    </location>
</feature>
<evidence type="ECO:0000256" key="7">
    <source>
        <dbReference type="ARBA" id="ARBA00022989"/>
    </source>
</evidence>
<evidence type="ECO:0008006" key="15">
    <source>
        <dbReference type="Google" id="ProtNLM"/>
    </source>
</evidence>
<evidence type="ECO:0000256" key="3">
    <source>
        <dbReference type="ARBA" id="ARBA00022448"/>
    </source>
</evidence>
<dbReference type="Proteomes" id="UP000002866">
    <property type="component" value="Chromosome 1"/>
</dbReference>
<dbReference type="GO" id="GO:0006526">
    <property type="term" value="P:L-arginine biosynthetic process"/>
    <property type="evidence" value="ECO:0007669"/>
    <property type="project" value="EnsemblFungi"/>
</dbReference>
<dbReference type="AlphaFoldDB" id="I2GVB0"/>
<dbReference type="OMA" id="YSRRMMM"/>
<reference evidence="13 14" key="1">
    <citation type="journal article" date="2011" name="Proc. Natl. Acad. Sci. U.S.A.">
        <title>Evolutionary erosion of yeast sex chromosomes by mating-type switching accidents.</title>
        <authorList>
            <person name="Gordon J.L."/>
            <person name="Armisen D."/>
            <person name="Proux-Wera E."/>
            <person name="Oheigeartaigh S.S."/>
            <person name="Byrne K.P."/>
            <person name="Wolfe K.H."/>
        </authorList>
    </citation>
    <scope>NUCLEOTIDE SEQUENCE [LARGE SCALE GENOMIC DNA]</scope>
    <source>
        <strain evidence="14">ATCC 34711 / CBS 6284 / DSM 70876 / NBRC 10599 / NRRL Y-10934 / UCD 77-7</strain>
    </source>
</reference>
<dbReference type="HOGENOM" id="CLU_015166_16_3_1"/>
<feature type="repeat" description="Solcar" evidence="10">
    <location>
        <begin position="40"/>
        <end position="126"/>
    </location>
</feature>
<keyword evidence="8" id="KW-0496">Mitochondrion</keyword>
<dbReference type="RefSeq" id="XP_004177581.1">
    <property type="nucleotide sequence ID" value="XM_004177533.1"/>
</dbReference>
<dbReference type="OrthoDB" id="2139348at2759"/>
<feature type="repeat" description="Solcar" evidence="10">
    <location>
        <begin position="251"/>
        <end position="332"/>
    </location>
</feature>
<keyword evidence="3 11" id="KW-0813">Transport</keyword>
<keyword evidence="9 10" id="KW-0472">Membrane</keyword>
<evidence type="ECO:0000256" key="5">
    <source>
        <dbReference type="ARBA" id="ARBA00022737"/>
    </source>
</evidence>
<comment type="subcellular location">
    <subcellularLocation>
        <location evidence="1">Mitochondrion inner membrane</location>
        <topology evidence="1">Multi-pass membrane protein</topology>
    </subcellularLocation>
</comment>
<evidence type="ECO:0000313" key="13">
    <source>
        <dbReference type="EMBL" id="CCH58062.1"/>
    </source>
</evidence>
<dbReference type="InterPro" id="IPR018108">
    <property type="entry name" value="MCP_transmembrane"/>
</dbReference>
<evidence type="ECO:0000256" key="9">
    <source>
        <dbReference type="ARBA" id="ARBA00023136"/>
    </source>
</evidence>
<evidence type="ECO:0000256" key="2">
    <source>
        <dbReference type="ARBA" id="ARBA00006375"/>
    </source>
</evidence>
<dbReference type="FunFam" id="1.50.40.10:FF:000099">
    <property type="entry name" value="Mitochondrial carrier protein"/>
    <property type="match status" value="1"/>
</dbReference>
<dbReference type="Gene3D" id="1.50.40.10">
    <property type="entry name" value="Mitochondrial carrier domain"/>
    <property type="match status" value="1"/>
</dbReference>
<dbReference type="InParanoid" id="I2GVB0"/>
<gene>
    <name evidence="13" type="primary">TBLA0A02630</name>
    <name evidence="13" type="ORF">TBLA_0A02630</name>
</gene>
<evidence type="ECO:0000256" key="12">
    <source>
        <dbReference type="SAM" id="MobiDB-lite"/>
    </source>
</evidence>
<protein>
    <recommendedName>
        <fullName evidence="15">Mitochondrial ornithine carrier protein</fullName>
    </recommendedName>
</protein>
<keyword evidence="14" id="KW-1185">Reference proteome</keyword>
<dbReference type="GeneID" id="14492951"/>
<dbReference type="FunCoup" id="I2GVB0">
    <property type="interactions" value="109"/>
</dbReference>
<name>I2GVB0_HENB6</name>
<dbReference type="GO" id="GO:0005743">
    <property type="term" value="C:mitochondrial inner membrane"/>
    <property type="evidence" value="ECO:0007669"/>
    <property type="project" value="UniProtKB-SubCell"/>
</dbReference>
<accession>I2GVB0</accession>
<evidence type="ECO:0000256" key="1">
    <source>
        <dbReference type="ARBA" id="ARBA00004448"/>
    </source>
</evidence>
<dbReference type="PROSITE" id="PS50920">
    <property type="entry name" value="SOLCAR"/>
    <property type="match status" value="3"/>
</dbReference>
<dbReference type="InterPro" id="IPR002067">
    <property type="entry name" value="MCP"/>
</dbReference>
<dbReference type="GO" id="GO:0000064">
    <property type="term" value="F:L-ornithine transmembrane transporter activity"/>
    <property type="evidence" value="ECO:0007669"/>
    <property type="project" value="EnsemblFungi"/>
</dbReference>
<dbReference type="PANTHER" id="PTHR45624">
    <property type="entry name" value="MITOCHONDRIAL BASIC AMINO ACIDS TRANSPORTER-RELATED"/>
    <property type="match status" value="1"/>
</dbReference>
<dbReference type="eggNOG" id="KOG0758">
    <property type="taxonomic scope" value="Eukaryota"/>
</dbReference>
<feature type="repeat" description="Solcar" evidence="10">
    <location>
        <begin position="134"/>
        <end position="240"/>
    </location>
</feature>
<keyword evidence="4 10" id="KW-0812">Transmembrane</keyword>
<organism evidence="13 14">
    <name type="scientific">Henningerozyma blattae (strain ATCC 34711 / CBS 6284 / DSM 70876 / NBRC 10599 / NRRL Y-10934 / UCD 77-7)</name>
    <name type="common">Yeast</name>
    <name type="synonym">Tetrapisispora blattae</name>
    <dbReference type="NCBI Taxonomy" id="1071380"/>
    <lineage>
        <taxon>Eukaryota</taxon>
        <taxon>Fungi</taxon>
        <taxon>Dikarya</taxon>
        <taxon>Ascomycota</taxon>
        <taxon>Saccharomycotina</taxon>
        <taxon>Saccharomycetes</taxon>
        <taxon>Saccharomycetales</taxon>
        <taxon>Saccharomycetaceae</taxon>
        <taxon>Henningerozyma</taxon>
    </lineage>
</organism>
<dbReference type="Pfam" id="PF00153">
    <property type="entry name" value="Mito_carr"/>
    <property type="match status" value="3"/>
</dbReference>
<feature type="compositionally biased region" description="Low complexity" evidence="12">
    <location>
        <begin position="13"/>
        <end position="24"/>
    </location>
</feature>
<dbReference type="SUPFAM" id="SSF103506">
    <property type="entry name" value="Mitochondrial carrier"/>
    <property type="match status" value="1"/>
</dbReference>
<sequence length="333" mass="36468">MERQDIKQLEAPTSVPTTPTFTSTTNDLLTETHSSGIVDNNAITDITNGSIAGAIGKTIEYPFDTIKVRLQTQGSKLFPTTWSCIKYTYQNEGIRRGFFQGISSPLCGAALENATLFLSYNQCSKLIENYTQFSPITNILISGGFAGSCASFVLTPVELIKCKLQISNIQNQTIASNLLMKSTSSAKNLKLHNTRIVPTIQTILKTNGISGLWQGQSSTFIRETIGGVVWFATYEIMKKTLKARDPTRTENKTWELLLSGGSAGLLFNASIFPADTIKSVMQTEQLKLKESIFKILATQGIPGFYRGLGITLIRAVPANAAVFYTYETLSKKA</sequence>
<dbReference type="PRINTS" id="PR00926">
    <property type="entry name" value="MITOCARRIER"/>
</dbReference>